<dbReference type="Proteomes" id="UP001186944">
    <property type="component" value="Unassembled WGS sequence"/>
</dbReference>
<sequence length="334" mass="38519">MNGYPDRDREGKKTLFSSGISYSLRTVHRLLFVVYITWYYETYATNCNIPSDSTRNFEVRMENLKVPNISTYYACQQFEIPHDEEYHATVFEPLVESKKLIHHMLLFGCEQNQPSLDAHQCGDVDGACTSWLAQYTIGLDGKICTYNNTGIRFGRNSFRYFLLQVHYNNGKLQSGLQGISGKMEVFQAGKKKVTVAQDTGYLYDQSPIHVMKTPVEIYPGSIFIEYPWDQTKYTMTSMRELQEVTASCSESDCSAQCVTKTKEIKASLRPKSAFVGYTETTTILKARKEGISNQTRLQYQQQNTNTPDVEKQRLREPSNRQKRDIRYDTQYDNP</sequence>
<dbReference type="PANTHER" id="PTHR10157">
    <property type="entry name" value="DOPAMINE BETA HYDROXYLASE RELATED"/>
    <property type="match status" value="1"/>
</dbReference>
<dbReference type="SUPFAM" id="SSF49742">
    <property type="entry name" value="PHM/PNGase F"/>
    <property type="match status" value="1"/>
</dbReference>
<dbReference type="InterPro" id="IPR000323">
    <property type="entry name" value="Cu2_ascorb_mOase_N"/>
</dbReference>
<feature type="region of interest" description="Disordered" evidence="5">
    <location>
        <begin position="297"/>
        <end position="334"/>
    </location>
</feature>
<dbReference type="InterPro" id="IPR008977">
    <property type="entry name" value="PHM/PNGase_F_dom_sf"/>
</dbReference>
<name>A0AA88YH04_PINIB</name>
<protein>
    <recommendedName>
        <fullName evidence="6">Copper type II ascorbate-dependent monooxygenase N-terminal domain-containing protein</fullName>
    </recommendedName>
</protein>
<dbReference type="PANTHER" id="PTHR10157:SF23">
    <property type="entry name" value="MOXD1 HOMOLOG 1"/>
    <property type="match status" value="1"/>
</dbReference>
<keyword evidence="4" id="KW-0503">Monooxygenase</keyword>
<dbReference type="Pfam" id="PF01082">
    <property type="entry name" value="Cu2_monooxygen"/>
    <property type="match status" value="1"/>
</dbReference>
<reference evidence="7" key="1">
    <citation type="submission" date="2019-08" db="EMBL/GenBank/DDBJ databases">
        <title>The improved chromosome-level genome for the pearl oyster Pinctada fucata martensii using PacBio sequencing and Hi-C.</title>
        <authorList>
            <person name="Zheng Z."/>
        </authorList>
    </citation>
    <scope>NUCLEOTIDE SEQUENCE</scope>
    <source>
        <strain evidence="7">ZZ-2019</strain>
        <tissue evidence="7">Adductor muscle</tissue>
    </source>
</reference>
<accession>A0AA88YH04</accession>
<keyword evidence="3" id="KW-0186">Copper</keyword>
<keyword evidence="1" id="KW-0479">Metal-binding</keyword>
<feature type="compositionally biased region" description="Basic and acidic residues" evidence="5">
    <location>
        <begin position="308"/>
        <end position="334"/>
    </location>
</feature>
<dbReference type="InterPro" id="IPR036939">
    <property type="entry name" value="Cu2_ascorb_mOase_N_sf"/>
</dbReference>
<dbReference type="InterPro" id="IPR000945">
    <property type="entry name" value="DBH-like"/>
</dbReference>
<evidence type="ECO:0000256" key="3">
    <source>
        <dbReference type="ARBA" id="ARBA00023008"/>
    </source>
</evidence>
<dbReference type="PROSITE" id="PS00084">
    <property type="entry name" value="CU2_MONOOXYGENASE_1"/>
    <property type="match status" value="1"/>
</dbReference>
<evidence type="ECO:0000259" key="6">
    <source>
        <dbReference type="Pfam" id="PF01082"/>
    </source>
</evidence>
<dbReference type="EMBL" id="VSWD01000004">
    <property type="protein sequence ID" value="KAK3104690.1"/>
    <property type="molecule type" value="Genomic_DNA"/>
</dbReference>
<keyword evidence="2" id="KW-0560">Oxidoreductase</keyword>
<dbReference type="GO" id="GO:0004500">
    <property type="term" value="F:dopamine beta-monooxygenase activity"/>
    <property type="evidence" value="ECO:0007669"/>
    <property type="project" value="InterPro"/>
</dbReference>
<comment type="caution">
    <text evidence="7">The sequence shown here is derived from an EMBL/GenBank/DDBJ whole genome shotgun (WGS) entry which is preliminary data.</text>
</comment>
<evidence type="ECO:0000256" key="1">
    <source>
        <dbReference type="ARBA" id="ARBA00022723"/>
    </source>
</evidence>
<evidence type="ECO:0000256" key="2">
    <source>
        <dbReference type="ARBA" id="ARBA00023002"/>
    </source>
</evidence>
<dbReference type="InterPro" id="IPR020611">
    <property type="entry name" value="Cu2_ascorb_mOase_CS-1"/>
</dbReference>
<dbReference type="GO" id="GO:0005507">
    <property type="term" value="F:copper ion binding"/>
    <property type="evidence" value="ECO:0007669"/>
    <property type="project" value="InterPro"/>
</dbReference>
<keyword evidence="8" id="KW-1185">Reference proteome</keyword>
<dbReference type="AlphaFoldDB" id="A0AA88YH04"/>
<feature type="domain" description="Copper type II ascorbate-dependent monooxygenase N-terminal" evidence="6">
    <location>
        <begin position="57"/>
        <end position="172"/>
    </location>
</feature>
<evidence type="ECO:0000313" key="8">
    <source>
        <dbReference type="Proteomes" id="UP001186944"/>
    </source>
</evidence>
<dbReference type="Gene3D" id="2.60.120.310">
    <property type="entry name" value="Copper type II, ascorbate-dependent monooxygenase, N-terminal domain"/>
    <property type="match status" value="1"/>
</dbReference>
<evidence type="ECO:0000313" key="7">
    <source>
        <dbReference type="EMBL" id="KAK3104690.1"/>
    </source>
</evidence>
<feature type="compositionally biased region" description="Polar residues" evidence="5">
    <location>
        <begin position="297"/>
        <end position="307"/>
    </location>
</feature>
<proteinExistence type="predicted"/>
<evidence type="ECO:0000256" key="4">
    <source>
        <dbReference type="ARBA" id="ARBA00023033"/>
    </source>
</evidence>
<evidence type="ECO:0000256" key="5">
    <source>
        <dbReference type="SAM" id="MobiDB-lite"/>
    </source>
</evidence>
<gene>
    <name evidence="7" type="ORF">FSP39_007891</name>
</gene>
<organism evidence="7 8">
    <name type="scientific">Pinctada imbricata</name>
    <name type="common">Atlantic pearl-oyster</name>
    <name type="synonym">Pinctada martensii</name>
    <dbReference type="NCBI Taxonomy" id="66713"/>
    <lineage>
        <taxon>Eukaryota</taxon>
        <taxon>Metazoa</taxon>
        <taxon>Spiralia</taxon>
        <taxon>Lophotrochozoa</taxon>
        <taxon>Mollusca</taxon>
        <taxon>Bivalvia</taxon>
        <taxon>Autobranchia</taxon>
        <taxon>Pteriomorphia</taxon>
        <taxon>Pterioida</taxon>
        <taxon>Pterioidea</taxon>
        <taxon>Pteriidae</taxon>
        <taxon>Pinctada</taxon>
    </lineage>
</organism>